<dbReference type="SUPFAM" id="SSF48403">
    <property type="entry name" value="Ankyrin repeat"/>
    <property type="match status" value="1"/>
</dbReference>
<dbReference type="PROSITE" id="PS50297">
    <property type="entry name" value="ANK_REP_REGION"/>
    <property type="match status" value="1"/>
</dbReference>
<dbReference type="PROSITE" id="PS50088">
    <property type="entry name" value="ANK_REPEAT"/>
    <property type="match status" value="1"/>
</dbReference>
<organism evidence="1 2">
    <name type="scientific">Capsulimonas corticalis</name>
    <dbReference type="NCBI Taxonomy" id="2219043"/>
    <lineage>
        <taxon>Bacteria</taxon>
        <taxon>Bacillati</taxon>
        <taxon>Armatimonadota</taxon>
        <taxon>Armatimonadia</taxon>
        <taxon>Capsulimonadales</taxon>
        <taxon>Capsulimonadaceae</taxon>
        <taxon>Capsulimonas</taxon>
    </lineage>
</organism>
<dbReference type="OrthoDB" id="7390289at2"/>
<gene>
    <name evidence="1" type="ORF">CCAX7_15760</name>
</gene>
<dbReference type="RefSeq" id="WP_119322597.1">
    <property type="nucleotide sequence ID" value="NZ_AP025739.1"/>
</dbReference>
<dbReference type="Pfam" id="PF12796">
    <property type="entry name" value="Ank_2"/>
    <property type="match status" value="1"/>
</dbReference>
<protein>
    <submittedName>
        <fullName evidence="1">Uncharacterized protein</fullName>
    </submittedName>
</protein>
<dbReference type="InterPro" id="IPR050776">
    <property type="entry name" value="Ank_Repeat/CDKN_Inhibitor"/>
</dbReference>
<accession>A0A402CZ44</accession>
<dbReference type="Gene3D" id="1.25.40.20">
    <property type="entry name" value="Ankyrin repeat-containing domain"/>
    <property type="match status" value="1"/>
</dbReference>
<dbReference type="InterPro" id="IPR002110">
    <property type="entry name" value="Ankyrin_rpt"/>
</dbReference>
<dbReference type="InterPro" id="IPR036770">
    <property type="entry name" value="Ankyrin_rpt-contain_sf"/>
</dbReference>
<sequence>MQPTSYSPTPVKGTMILILGILSIVGLPILGPVAWIMGNNGIQTIDRGNGDFQQRQNTMIGRICGIVGTVILALSVVAIVAALALGLTFGGLIKNKVAQETNPQSAIAKAHARAHGKLAPSAGALDYAIGQNDVAKIRAIAHKNRAALNARDAIGQTPIFLTVTQGKPAMTSLLLRLGANVNAKDNTGATPLDKARALGKDDVLAVLVSHGGRSGKG</sequence>
<dbReference type="PANTHER" id="PTHR24201">
    <property type="entry name" value="ANK_REP_REGION DOMAIN-CONTAINING PROTEIN"/>
    <property type="match status" value="1"/>
</dbReference>
<dbReference type="Proteomes" id="UP000287394">
    <property type="component" value="Chromosome"/>
</dbReference>
<dbReference type="EMBL" id="AP025739">
    <property type="protein sequence ID" value="BDI29525.1"/>
    <property type="molecule type" value="Genomic_DNA"/>
</dbReference>
<proteinExistence type="predicted"/>
<reference evidence="1 2" key="1">
    <citation type="journal article" date="2019" name="Int. J. Syst. Evol. Microbiol.">
        <title>Capsulimonas corticalis gen. nov., sp. nov., an aerobic capsulated bacterium, of a novel bacterial order, Capsulimonadales ord. nov., of the class Armatimonadia of the phylum Armatimonadetes.</title>
        <authorList>
            <person name="Li J."/>
            <person name="Kudo C."/>
            <person name="Tonouchi A."/>
        </authorList>
    </citation>
    <scope>NUCLEOTIDE SEQUENCE [LARGE SCALE GENOMIC DNA]</scope>
    <source>
        <strain evidence="1 2">AX-7</strain>
    </source>
</reference>
<evidence type="ECO:0000313" key="2">
    <source>
        <dbReference type="Proteomes" id="UP000287394"/>
    </source>
</evidence>
<dbReference type="AlphaFoldDB" id="A0A402CZ44"/>
<evidence type="ECO:0000313" key="1">
    <source>
        <dbReference type="EMBL" id="BDI29525.1"/>
    </source>
</evidence>
<dbReference type="KEGG" id="ccot:CCAX7_15760"/>
<name>A0A402CZ44_9BACT</name>
<keyword evidence="2" id="KW-1185">Reference proteome</keyword>